<organism evidence="1">
    <name type="scientific">Anguilla anguilla</name>
    <name type="common">European freshwater eel</name>
    <name type="synonym">Muraena anguilla</name>
    <dbReference type="NCBI Taxonomy" id="7936"/>
    <lineage>
        <taxon>Eukaryota</taxon>
        <taxon>Metazoa</taxon>
        <taxon>Chordata</taxon>
        <taxon>Craniata</taxon>
        <taxon>Vertebrata</taxon>
        <taxon>Euteleostomi</taxon>
        <taxon>Actinopterygii</taxon>
        <taxon>Neopterygii</taxon>
        <taxon>Teleostei</taxon>
        <taxon>Anguilliformes</taxon>
        <taxon>Anguillidae</taxon>
        <taxon>Anguilla</taxon>
    </lineage>
</organism>
<name>A0A0E9W0L3_ANGAN</name>
<evidence type="ECO:0000313" key="1">
    <source>
        <dbReference type="EMBL" id="JAH83851.1"/>
    </source>
</evidence>
<accession>A0A0E9W0L3</accession>
<dbReference type="EMBL" id="GBXM01024726">
    <property type="protein sequence ID" value="JAH83851.1"/>
    <property type="molecule type" value="Transcribed_RNA"/>
</dbReference>
<sequence length="27" mass="3176">MTESVKALLCITVKYDPKSQRFRFAQD</sequence>
<proteinExistence type="predicted"/>
<reference evidence="1" key="2">
    <citation type="journal article" date="2015" name="Fish Shellfish Immunol.">
        <title>Early steps in the European eel (Anguilla anguilla)-Vibrio vulnificus interaction in the gills: Role of the RtxA13 toxin.</title>
        <authorList>
            <person name="Callol A."/>
            <person name="Pajuelo D."/>
            <person name="Ebbesson L."/>
            <person name="Teles M."/>
            <person name="MacKenzie S."/>
            <person name="Amaro C."/>
        </authorList>
    </citation>
    <scope>NUCLEOTIDE SEQUENCE</scope>
</reference>
<protein>
    <submittedName>
        <fullName evidence="1">Uncharacterized protein</fullName>
    </submittedName>
</protein>
<dbReference type="AlphaFoldDB" id="A0A0E9W0L3"/>
<reference evidence="1" key="1">
    <citation type="submission" date="2014-11" db="EMBL/GenBank/DDBJ databases">
        <authorList>
            <person name="Amaro Gonzalez C."/>
        </authorList>
    </citation>
    <scope>NUCLEOTIDE SEQUENCE</scope>
</reference>